<accession>W9R457</accession>
<reference evidence="2" key="1">
    <citation type="submission" date="2013-01" db="EMBL/GenBank/DDBJ databases">
        <title>Draft Genome Sequence of a Mulberry Tree, Morus notabilis C.K. Schneid.</title>
        <authorList>
            <person name="He N."/>
            <person name="Zhao S."/>
        </authorList>
    </citation>
    <scope>NUCLEOTIDE SEQUENCE</scope>
</reference>
<gene>
    <name evidence="1" type="ORF">L484_025810</name>
</gene>
<evidence type="ECO:0000313" key="1">
    <source>
        <dbReference type="EMBL" id="EXB67328.1"/>
    </source>
</evidence>
<keyword evidence="2" id="KW-1185">Reference proteome</keyword>
<organism evidence="1 2">
    <name type="scientific">Morus notabilis</name>
    <dbReference type="NCBI Taxonomy" id="981085"/>
    <lineage>
        <taxon>Eukaryota</taxon>
        <taxon>Viridiplantae</taxon>
        <taxon>Streptophyta</taxon>
        <taxon>Embryophyta</taxon>
        <taxon>Tracheophyta</taxon>
        <taxon>Spermatophyta</taxon>
        <taxon>Magnoliopsida</taxon>
        <taxon>eudicotyledons</taxon>
        <taxon>Gunneridae</taxon>
        <taxon>Pentapetalae</taxon>
        <taxon>rosids</taxon>
        <taxon>fabids</taxon>
        <taxon>Rosales</taxon>
        <taxon>Moraceae</taxon>
        <taxon>Moreae</taxon>
        <taxon>Morus</taxon>
    </lineage>
</organism>
<protein>
    <submittedName>
        <fullName evidence="1">Uncharacterized protein</fullName>
    </submittedName>
</protein>
<dbReference type="EMBL" id="KE344562">
    <property type="protein sequence ID" value="EXB67328.1"/>
    <property type="molecule type" value="Genomic_DNA"/>
</dbReference>
<proteinExistence type="predicted"/>
<evidence type="ECO:0000313" key="2">
    <source>
        <dbReference type="Proteomes" id="UP000030645"/>
    </source>
</evidence>
<dbReference type="Proteomes" id="UP000030645">
    <property type="component" value="Unassembled WGS sequence"/>
</dbReference>
<name>W9R457_9ROSA</name>
<dbReference type="AlphaFoldDB" id="W9R457"/>
<sequence length="103" mass="11926">MLPSKFLRRRALFPHRDGRRQHHFASPPIARLRQRRYHPDQIKSSLSSFGAISRQSSSPFVFLDARGLAVGPPQVRDQRRSHRFRQRNLGLKGGRAEDLCRLG</sequence>